<dbReference type="Proteomes" id="UP000663860">
    <property type="component" value="Unassembled WGS sequence"/>
</dbReference>
<accession>A0A815UDZ1</accession>
<dbReference type="AlphaFoldDB" id="A0A815UDZ1"/>
<gene>
    <name evidence="1" type="ORF">IZO911_LOCUS45632</name>
</gene>
<evidence type="ECO:0000313" key="2">
    <source>
        <dbReference type="Proteomes" id="UP000663860"/>
    </source>
</evidence>
<organism evidence="1 2">
    <name type="scientific">Adineta steineri</name>
    <dbReference type="NCBI Taxonomy" id="433720"/>
    <lineage>
        <taxon>Eukaryota</taxon>
        <taxon>Metazoa</taxon>
        <taxon>Spiralia</taxon>
        <taxon>Gnathifera</taxon>
        <taxon>Rotifera</taxon>
        <taxon>Eurotatoria</taxon>
        <taxon>Bdelloidea</taxon>
        <taxon>Adinetida</taxon>
        <taxon>Adinetidae</taxon>
        <taxon>Adineta</taxon>
    </lineage>
</organism>
<protein>
    <submittedName>
        <fullName evidence="1">Uncharacterized protein</fullName>
    </submittedName>
</protein>
<feature type="non-terminal residue" evidence="1">
    <location>
        <position position="28"/>
    </location>
</feature>
<sequence>MVPVSVLIPIGQVLGWPWHPLSKHEIPI</sequence>
<feature type="non-terminal residue" evidence="1">
    <location>
        <position position="1"/>
    </location>
</feature>
<proteinExistence type="predicted"/>
<comment type="caution">
    <text evidence="1">The sequence shown here is derived from an EMBL/GenBank/DDBJ whole genome shotgun (WGS) entry which is preliminary data.</text>
</comment>
<evidence type="ECO:0000313" key="1">
    <source>
        <dbReference type="EMBL" id="CAF1514920.1"/>
    </source>
</evidence>
<dbReference type="EMBL" id="CAJNOE010004693">
    <property type="protein sequence ID" value="CAF1514920.1"/>
    <property type="molecule type" value="Genomic_DNA"/>
</dbReference>
<reference evidence="1" key="1">
    <citation type="submission" date="2021-02" db="EMBL/GenBank/DDBJ databases">
        <authorList>
            <person name="Nowell W R."/>
        </authorList>
    </citation>
    <scope>NUCLEOTIDE SEQUENCE</scope>
</reference>
<name>A0A815UDZ1_9BILA</name>